<name>A0A2S4MEQ8_9HYPH</name>
<dbReference type="Proteomes" id="UP000236919">
    <property type="component" value="Unassembled WGS sequence"/>
</dbReference>
<sequence length="100" mass="11110">MKRIALYLALCLLPTMPLEAALAQSRPSTTNRPCSVNRQSVAANGAIVLGTGGYTYDRFVANRSFCEFDEGIEPAWVPSRDTPSCFIGYRCKSRDPVWFD</sequence>
<comment type="caution">
    <text evidence="2">The sequence shown here is derived from an EMBL/GenBank/DDBJ whole genome shotgun (WGS) entry which is preliminary data.</text>
</comment>
<evidence type="ECO:0000313" key="2">
    <source>
        <dbReference type="EMBL" id="POR53151.1"/>
    </source>
</evidence>
<dbReference type="RefSeq" id="WP_103717676.1">
    <property type="nucleotide sequence ID" value="NZ_PQFZ01000004.1"/>
</dbReference>
<dbReference type="EMBL" id="PQFZ01000004">
    <property type="protein sequence ID" value="POR53151.1"/>
    <property type="molecule type" value="Genomic_DNA"/>
</dbReference>
<dbReference type="AlphaFoldDB" id="A0A2S4MEQ8"/>
<accession>A0A2S4MEQ8</accession>
<reference evidence="2 3" key="1">
    <citation type="submission" date="2018-01" db="EMBL/GenBank/DDBJ databases">
        <title>Genomic Encyclopedia of Type Strains, Phase III (KMG-III): the genomes of soil and plant-associated and newly described type strains.</title>
        <authorList>
            <person name="Whitman W."/>
        </authorList>
    </citation>
    <scope>NUCLEOTIDE SEQUENCE [LARGE SCALE GENOMIC DNA]</scope>
    <source>
        <strain evidence="2 3">1131</strain>
    </source>
</reference>
<organism evidence="2 3">
    <name type="scientific">Bosea psychrotolerans</name>
    <dbReference type="NCBI Taxonomy" id="1871628"/>
    <lineage>
        <taxon>Bacteria</taxon>
        <taxon>Pseudomonadati</taxon>
        <taxon>Pseudomonadota</taxon>
        <taxon>Alphaproteobacteria</taxon>
        <taxon>Hyphomicrobiales</taxon>
        <taxon>Boseaceae</taxon>
        <taxon>Bosea</taxon>
    </lineage>
</organism>
<keyword evidence="1" id="KW-0732">Signal</keyword>
<keyword evidence="3" id="KW-1185">Reference proteome</keyword>
<evidence type="ECO:0000256" key="1">
    <source>
        <dbReference type="SAM" id="SignalP"/>
    </source>
</evidence>
<proteinExistence type="predicted"/>
<evidence type="ECO:0000313" key="3">
    <source>
        <dbReference type="Proteomes" id="UP000236919"/>
    </source>
</evidence>
<feature type="signal peptide" evidence="1">
    <location>
        <begin position="1"/>
        <end position="20"/>
    </location>
</feature>
<gene>
    <name evidence="2" type="ORF">CYD53_104126</name>
</gene>
<feature type="chain" id="PRO_5015560246" evidence="1">
    <location>
        <begin position="21"/>
        <end position="100"/>
    </location>
</feature>
<dbReference type="OrthoDB" id="7870801at2"/>
<protein>
    <submittedName>
        <fullName evidence="2">Uncharacterized protein</fullName>
    </submittedName>
</protein>